<dbReference type="AlphaFoldDB" id="A0A0A1MTE3"/>
<dbReference type="Gene3D" id="3.20.20.70">
    <property type="entry name" value="Aldolase class I"/>
    <property type="match status" value="1"/>
</dbReference>
<protein>
    <submittedName>
        <fullName evidence="5">Hydroxymethylglutaryl-CoA lyase YngG</fullName>
    </submittedName>
</protein>
<evidence type="ECO:0000313" key="6">
    <source>
        <dbReference type="Proteomes" id="UP000040453"/>
    </source>
</evidence>
<dbReference type="Pfam" id="PF00682">
    <property type="entry name" value="HMGL-like"/>
    <property type="match status" value="1"/>
</dbReference>
<dbReference type="Proteomes" id="UP000040453">
    <property type="component" value="Unassembled WGS sequence"/>
</dbReference>
<keyword evidence="6" id="KW-1185">Reference proteome</keyword>
<evidence type="ECO:0000256" key="2">
    <source>
        <dbReference type="ARBA" id="ARBA00022723"/>
    </source>
</evidence>
<dbReference type="GO" id="GO:0046872">
    <property type="term" value="F:metal ion binding"/>
    <property type="evidence" value="ECO:0007669"/>
    <property type="project" value="UniProtKB-KW"/>
</dbReference>
<dbReference type="InterPro" id="IPR013785">
    <property type="entry name" value="Aldolase_TIM"/>
</dbReference>
<dbReference type="InterPro" id="IPR043594">
    <property type="entry name" value="HMGL"/>
</dbReference>
<organism evidence="5 6">
    <name type="scientific">Oceanobacillus oncorhynchi</name>
    <dbReference type="NCBI Taxonomy" id="545501"/>
    <lineage>
        <taxon>Bacteria</taxon>
        <taxon>Bacillati</taxon>
        <taxon>Bacillota</taxon>
        <taxon>Bacilli</taxon>
        <taxon>Bacillales</taxon>
        <taxon>Bacillaceae</taxon>
        <taxon>Oceanobacillus</taxon>
    </lineage>
</organism>
<dbReference type="PROSITE" id="PS50991">
    <property type="entry name" value="PYR_CT"/>
    <property type="match status" value="1"/>
</dbReference>
<dbReference type="NCBIfam" id="NF004283">
    <property type="entry name" value="PRK05692.1"/>
    <property type="match status" value="1"/>
</dbReference>
<sequence>MTQVTIIDVSPRDGLQIEPKKVSTEEKAKFIDKLTEAGIKKIEAASFVHPKKVPQMADAEALLEQIHSNKNIQPIALIPNQRGFMRASEFPHLELNWAASATETFSDKNLGMTIDKNFEMFTEVAKEAKSKGMEICFSIAVSFGCPYEGHVEEEKVLELAEKAVQAGADRIGIADTIGIATPDAVNRLFKKVFDVTGDTNVSFHIHDTRGLGLANAYAAYTAGVRIFETAVSGIGGCPFAPGSAGNLATEDLVYLFERMGVKTGVDINKLFEAADFAASLSSKTPLGRIRHLDRTRTMKEMME</sequence>
<dbReference type="RefSeq" id="WP_042533037.1">
    <property type="nucleotide sequence ID" value="NZ_CDGG01000001.1"/>
</dbReference>
<dbReference type="InterPro" id="IPR000891">
    <property type="entry name" value="PYR_CT"/>
</dbReference>
<dbReference type="PANTHER" id="PTHR42738">
    <property type="entry name" value="HYDROXYMETHYLGLUTARYL-COA LYASE"/>
    <property type="match status" value="1"/>
</dbReference>
<name>A0A0A1MTE3_9BACI</name>
<accession>A0A0A1MTE3</accession>
<reference evidence="5 6" key="1">
    <citation type="submission" date="2014-11" db="EMBL/GenBank/DDBJ databases">
        <authorList>
            <person name="Urmite Genomes Urmite Genomes"/>
        </authorList>
    </citation>
    <scope>NUCLEOTIDE SEQUENCE [LARGE SCALE GENOMIC DNA]</scope>
    <source>
        <strain evidence="5 6">Oc5</strain>
    </source>
</reference>
<keyword evidence="2" id="KW-0479">Metal-binding</keyword>
<dbReference type="OrthoDB" id="9784013at2"/>
<feature type="domain" description="Pyruvate carboxyltransferase" evidence="4">
    <location>
        <begin position="4"/>
        <end position="271"/>
    </location>
</feature>
<proteinExistence type="inferred from homology"/>
<keyword evidence="3 5" id="KW-0456">Lyase</keyword>
<dbReference type="GO" id="GO:0006552">
    <property type="term" value="P:L-leucine catabolic process"/>
    <property type="evidence" value="ECO:0007669"/>
    <property type="project" value="TreeGrafter"/>
</dbReference>
<gene>
    <name evidence="5" type="primary">yngG_2</name>
    <name evidence="5" type="ORF">BN997_02823</name>
</gene>
<dbReference type="EMBL" id="CDGG01000001">
    <property type="protein sequence ID" value="CEI82934.1"/>
    <property type="molecule type" value="Genomic_DNA"/>
</dbReference>
<evidence type="ECO:0000256" key="3">
    <source>
        <dbReference type="ARBA" id="ARBA00023239"/>
    </source>
</evidence>
<dbReference type="PANTHER" id="PTHR42738:SF7">
    <property type="entry name" value="HYDROXYMETHYLGLUTARYL-COA LYASE"/>
    <property type="match status" value="1"/>
</dbReference>
<evidence type="ECO:0000313" key="5">
    <source>
        <dbReference type="EMBL" id="CEI82934.1"/>
    </source>
</evidence>
<evidence type="ECO:0000259" key="4">
    <source>
        <dbReference type="PROSITE" id="PS50991"/>
    </source>
</evidence>
<evidence type="ECO:0000256" key="1">
    <source>
        <dbReference type="ARBA" id="ARBA00009405"/>
    </source>
</evidence>
<comment type="similarity">
    <text evidence="1">Belongs to the HMG-CoA lyase family.</text>
</comment>
<dbReference type="SUPFAM" id="SSF51569">
    <property type="entry name" value="Aldolase"/>
    <property type="match status" value="1"/>
</dbReference>
<dbReference type="CDD" id="cd07938">
    <property type="entry name" value="DRE_TIM_HMGL"/>
    <property type="match status" value="1"/>
</dbReference>
<dbReference type="GO" id="GO:0046951">
    <property type="term" value="P:ketone body biosynthetic process"/>
    <property type="evidence" value="ECO:0007669"/>
    <property type="project" value="TreeGrafter"/>
</dbReference>
<dbReference type="STRING" id="545501.BN997_02823"/>
<dbReference type="GO" id="GO:0004419">
    <property type="term" value="F:hydroxymethylglutaryl-CoA lyase activity"/>
    <property type="evidence" value="ECO:0007669"/>
    <property type="project" value="TreeGrafter"/>
</dbReference>
<dbReference type="FunFam" id="3.20.20.70:FF:000071">
    <property type="entry name" value="Hydroxymethylglutaryl-CoA lyase"/>
    <property type="match status" value="1"/>
</dbReference>